<dbReference type="Gene3D" id="3.40.50.2000">
    <property type="entry name" value="Glycogen Phosphorylase B"/>
    <property type="match status" value="2"/>
</dbReference>
<accession>A0A418X0G8</accession>
<dbReference type="GO" id="GO:0016757">
    <property type="term" value="F:glycosyltransferase activity"/>
    <property type="evidence" value="ECO:0007669"/>
    <property type="project" value="InterPro"/>
</dbReference>
<dbReference type="Pfam" id="PF00534">
    <property type="entry name" value="Glycos_transf_1"/>
    <property type="match status" value="1"/>
</dbReference>
<gene>
    <name evidence="3" type="ORF">D3870_07200</name>
</gene>
<dbReference type="OrthoDB" id="509705at2"/>
<dbReference type="InterPro" id="IPR028098">
    <property type="entry name" value="Glyco_trans_4-like_N"/>
</dbReference>
<keyword evidence="3" id="KW-0808">Transferase</keyword>
<evidence type="ECO:0000313" key="3">
    <source>
        <dbReference type="EMBL" id="RJG05833.1"/>
    </source>
</evidence>
<sequence>MNIMQVSQNYFVSGGSDTYFFAVSSLLSERNHNVIPFSAYNEKNLPSKWARYFPKTYKEAPNKAVGLVKYFYSNESRRSITELLRAEKIDMAHLHIYYGSLTSSILEPLKQANIPVVQTLHEYKLVCPVYTLENHGNLCNKCVTGSSLNGIIHRCKNGSLMDSTIRVAENGLSRMLGDVRLVDKFISVSDFHRRKMIEGGIQEQKIVTVHNFIDADAIECSDEDEAYALYFGRIEKVKGIQTLLRAFKNLPLKLVMAGEGSALGYSRELAADLQLNNVEFVGFKNGSQLHRLIRQARFCIVPSEWYENCPMAVLEAMAHGKAVVASNIGGIPELVRNGTDGYLFEPKSVEQLRDCCLKLSMRSRAREMGHNARKHVEADFSKSAHYQKIMDVYKSISPEISMNA</sequence>
<dbReference type="InterPro" id="IPR001296">
    <property type="entry name" value="Glyco_trans_1"/>
</dbReference>
<name>A0A418X0G8_9BURK</name>
<comment type="caution">
    <text evidence="3">The sequence shown here is derived from an EMBL/GenBank/DDBJ whole genome shotgun (WGS) entry which is preliminary data.</text>
</comment>
<dbReference type="Pfam" id="PF13439">
    <property type="entry name" value="Glyco_transf_4"/>
    <property type="match status" value="1"/>
</dbReference>
<feature type="domain" description="Glycosyl transferase family 1" evidence="1">
    <location>
        <begin position="221"/>
        <end position="374"/>
    </location>
</feature>
<dbReference type="AlphaFoldDB" id="A0A418X0G8"/>
<organism evidence="3 4">
    <name type="scientific">Noviherbaspirillum cavernae</name>
    <dbReference type="NCBI Taxonomy" id="2320862"/>
    <lineage>
        <taxon>Bacteria</taxon>
        <taxon>Pseudomonadati</taxon>
        <taxon>Pseudomonadota</taxon>
        <taxon>Betaproteobacteria</taxon>
        <taxon>Burkholderiales</taxon>
        <taxon>Oxalobacteraceae</taxon>
        <taxon>Noviherbaspirillum</taxon>
    </lineage>
</organism>
<evidence type="ECO:0000259" key="2">
    <source>
        <dbReference type="Pfam" id="PF13439"/>
    </source>
</evidence>
<feature type="domain" description="Glycosyltransferase subfamily 4-like N-terminal" evidence="2">
    <location>
        <begin position="14"/>
        <end position="216"/>
    </location>
</feature>
<protein>
    <submittedName>
        <fullName evidence="3">Glycosyltransferase family 1 protein</fullName>
    </submittedName>
</protein>
<dbReference type="Proteomes" id="UP000285190">
    <property type="component" value="Unassembled WGS sequence"/>
</dbReference>
<keyword evidence="4" id="KW-1185">Reference proteome</keyword>
<dbReference type="PANTHER" id="PTHR12526">
    <property type="entry name" value="GLYCOSYLTRANSFERASE"/>
    <property type="match status" value="1"/>
</dbReference>
<dbReference type="CDD" id="cd03801">
    <property type="entry name" value="GT4_PimA-like"/>
    <property type="match status" value="1"/>
</dbReference>
<dbReference type="SUPFAM" id="SSF53756">
    <property type="entry name" value="UDP-Glycosyltransferase/glycogen phosphorylase"/>
    <property type="match status" value="1"/>
</dbReference>
<reference evidence="3 4" key="1">
    <citation type="submission" date="2018-09" db="EMBL/GenBank/DDBJ databases">
        <authorList>
            <person name="Zhu H."/>
        </authorList>
    </citation>
    <scope>NUCLEOTIDE SEQUENCE [LARGE SCALE GENOMIC DNA]</scope>
    <source>
        <strain evidence="3 4">K2R10-39</strain>
    </source>
</reference>
<dbReference type="PANTHER" id="PTHR12526:SF638">
    <property type="entry name" value="SPORE COAT PROTEIN SA"/>
    <property type="match status" value="1"/>
</dbReference>
<dbReference type="RefSeq" id="WP_119737867.1">
    <property type="nucleotide sequence ID" value="NZ_QYUN01000002.1"/>
</dbReference>
<proteinExistence type="predicted"/>
<evidence type="ECO:0000313" key="4">
    <source>
        <dbReference type="Proteomes" id="UP000285190"/>
    </source>
</evidence>
<dbReference type="EMBL" id="QYUN01000002">
    <property type="protein sequence ID" value="RJG05833.1"/>
    <property type="molecule type" value="Genomic_DNA"/>
</dbReference>
<evidence type="ECO:0000259" key="1">
    <source>
        <dbReference type="Pfam" id="PF00534"/>
    </source>
</evidence>